<dbReference type="InterPro" id="IPR052192">
    <property type="entry name" value="Insect_Ionotropic_Sensory_Rcpt"/>
</dbReference>
<evidence type="ECO:0000256" key="7">
    <source>
        <dbReference type="ARBA" id="ARBA00023170"/>
    </source>
</evidence>
<keyword evidence="4" id="KW-0732">Signal</keyword>
<name>A0A553P5P2_TIGCA</name>
<keyword evidence="2" id="KW-1003">Cell membrane</keyword>
<evidence type="ECO:0000313" key="11">
    <source>
        <dbReference type="EMBL" id="TRY73015.1"/>
    </source>
</evidence>
<evidence type="ECO:0000256" key="2">
    <source>
        <dbReference type="ARBA" id="ARBA00022475"/>
    </source>
</evidence>
<organism evidence="11 12">
    <name type="scientific">Tigriopus californicus</name>
    <name type="common">Marine copepod</name>
    <dbReference type="NCBI Taxonomy" id="6832"/>
    <lineage>
        <taxon>Eukaryota</taxon>
        <taxon>Metazoa</taxon>
        <taxon>Ecdysozoa</taxon>
        <taxon>Arthropoda</taxon>
        <taxon>Crustacea</taxon>
        <taxon>Multicrustacea</taxon>
        <taxon>Hexanauplia</taxon>
        <taxon>Copepoda</taxon>
        <taxon>Harpacticoida</taxon>
        <taxon>Harpacticidae</taxon>
        <taxon>Tigriopus</taxon>
    </lineage>
</organism>
<feature type="transmembrane region" description="Helical" evidence="10">
    <location>
        <begin position="571"/>
        <end position="589"/>
    </location>
</feature>
<evidence type="ECO:0000256" key="6">
    <source>
        <dbReference type="ARBA" id="ARBA00023136"/>
    </source>
</evidence>
<evidence type="ECO:0000256" key="8">
    <source>
        <dbReference type="ARBA" id="ARBA00023180"/>
    </source>
</evidence>
<dbReference type="SUPFAM" id="SSF53850">
    <property type="entry name" value="Periplasmic binding protein-like II"/>
    <property type="match status" value="1"/>
</dbReference>
<protein>
    <recommendedName>
        <fullName evidence="13">Ionotropic glutamate receptor C-terminal domain-containing protein</fullName>
    </recommendedName>
</protein>
<proteinExistence type="predicted"/>
<accession>A0A553P5P2</accession>
<dbReference type="PANTHER" id="PTHR42643">
    <property type="entry name" value="IONOTROPIC RECEPTOR 20A-RELATED"/>
    <property type="match status" value="1"/>
</dbReference>
<evidence type="ECO:0008006" key="13">
    <source>
        <dbReference type="Google" id="ProtNLM"/>
    </source>
</evidence>
<evidence type="ECO:0000256" key="3">
    <source>
        <dbReference type="ARBA" id="ARBA00022692"/>
    </source>
</evidence>
<comment type="subcellular location">
    <subcellularLocation>
        <location evidence="1">Cell membrane</location>
        <topology evidence="1">Multi-pass membrane protein</topology>
    </subcellularLocation>
</comment>
<feature type="region of interest" description="Disordered" evidence="9">
    <location>
        <begin position="595"/>
        <end position="616"/>
    </location>
</feature>
<dbReference type="GO" id="GO:0005886">
    <property type="term" value="C:plasma membrane"/>
    <property type="evidence" value="ECO:0007669"/>
    <property type="project" value="UniProtKB-SubCell"/>
</dbReference>
<comment type="caution">
    <text evidence="11">The sequence shown here is derived from an EMBL/GenBank/DDBJ whole genome shotgun (WGS) entry which is preliminary data.</text>
</comment>
<gene>
    <name evidence="11" type="ORF">TCAL_13045</name>
</gene>
<dbReference type="AlphaFoldDB" id="A0A553P5P2"/>
<keyword evidence="7" id="KW-0675">Receptor</keyword>
<keyword evidence="12" id="KW-1185">Reference proteome</keyword>
<keyword evidence="5 10" id="KW-1133">Transmembrane helix</keyword>
<sequence>MMRVSELLQVAVFLHHLPKCFGFNIELLENLKSSYSNFVGHHCPNGYLLTTIAIPMSTSPSDSNWTHLSIEDPMTRLDQVTSQTCCSLTIISEMNGNQTWKVLKRVQPFRSSFIILVLPDSQGLSEWYEVANRAHSAFFAMVSDGTETLVRFFLICPFGPFADYNRPFVVWRAGYGFTADLIERFKGSCHGIHSTWAVSYVPFVPTTYQDGVNGTAPYGFEVDVAKIIAQKLGVNFKYEWHGWSFERKLGYEVTKQLIEISEYKKPFGIGVRLVRNPNEVFADFTGVFYFVETFYASRMPKKLPNYLSAVNVFSTQTWFSAILVNLIFSFALYAIHKCYLSDTLSPHVETKPGQLLDFVIRINLGLTEPERFRWFPSLCGASLSSGAFYISTMVLCLSFTSTLLSVLVKVEREHPVDNSRDAWRRGATLYFTSLADYVHPDLPSFKLFPKDLQKASLLAIKTGGVYDLRLVSNIAKYAHKDIAENGAVFGAAGARTSTTRITALSQNLYEAKENLISSIPVPKYAPWGPRVSQIQARLLSSGIVDHIAKKYVLPKQQPQDVLIPLTFEHLATAWILLAVGSLMSILIFARERNPCKRKGSQHTPNRIESALDQDIA</sequence>
<dbReference type="Proteomes" id="UP000318571">
    <property type="component" value="Chromosome 3"/>
</dbReference>
<keyword evidence="6 10" id="KW-0472">Membrane</keyword>
<evidence type="ECO:0000313" key="12">
    <source>
        <dbReference type="Proteomes" id="UP000318571"/>
    </source>
</evidence>
<reference evidence="11 12" key="1">
    <citation type="journal article" date="2018" name="Nat. Ecol. Evol.">
        <title>Genomic signatures of mitonuclear coevolution across populations of Tigriopus californicus.</title>
        <authorList>
            <person name="Barreto F.S."/>
            <person name="Watson E.T."/>
            <person name="Lima T.G."/>
            <person name="Willett C.S."/>
            <person name="Edmands S."/>
            <person name="Li W."/>
            <person name="Burton R.S."/>
        </authorList>
    </citation>
    <scope>NUCLEOTIDE SEQUENCE [LARGE SCALE GENOMIC DNA]</scope>
    <source>
        <strain evidence="11 12">San Diego</strain>
    </source>
</reference>
<keyword evidence="8" id="KW-0325">Glycoprotein</keyword>
<dbReference type="EMBL" id="VCGU01000007">
    <property type="protein sequence ID" value="TRY73015.1"/>
    <property type="molecule type" value="Genomic_DNA"/>
</dbReference>
<dbReference type="PROSITE" id="PS01039">
    <property type="entry name" value="SBP_BACTERIAL_3"/>
    <property type="match status" value="1"/>
</dbReference>
<evidence type="ECO:0000256" key="10">
    <source>
        <dbReference type="SAM" id="Phobius"/>
    </source>
</evidence>
<evidence type="ECO:0000256" key="4">
    <source>
        <dbReference type="ARBA" id="ARBA00022729"/>
    </source>
</evidence>
<evidence type="ECO:0000256" key="5">
    <source>
        <dbReference type="ARBA" id="ARBA00022989"/>
    </source>
</evidence>
<keyword evidence="3 10" id="KW-0812">Transmembrane</keyword>
<dbReference type="InterPro" id="IPR018313">
    <property type="entry name" value="SBP_3_CS"/>
</dbReference>
<dbReference type="PANTHER" id="PTHR42643:SF24">
    <property type="entry name" value="IONOTROPIC RECEPTOR 60A"/>
    <property type="match status" value="1"/>
</dbReference>
<evidence type="ECO:0000256" key="9">
    <source>
        <dbReference type="SAM" id="MobiDB-lite"/>
    </source>
</evidence>
<evidence type="ECO:0000256" key="1">
    <source>
        <dbReference type="ARBA" id="ARBA00004651"/>
    </source>
</evidence>